<protein>
    <submittedName>
        <fullName evidence="8">Porin family protein</fullName>
    </submittedName>
</protein>
<evidence type="ECO:0000313" key="8">
    <source>
        <dbReference type="EMBL" id="TBW36963.1"/>
    </source>
</evidence>
<dbReference type="Gene3D" id="2.40.160.20">
    <property type="match status" value="1"/>
</dbReference>
<keyword evidence="4" id="KW-0998">Cell outer membrane</keyword>
<dbReference type="Pfam" id="PF13505">
    <property type="entry name" value="OMP_b-brl"/>
    <property type="match status" value="1"/>
</dbReference>
<accession>A0A4Q9VN48</accession>
<reference evidence="8 9" key="1">
    <citation type="submission" date="2019-02" db="EMBL/GenBank/DDBJ databases">
        <title>Siculibacillus lacustris gen. nov., sp. nov., a new rosette-forming bacterium isolated from a freshwater crater lake (Lake St. Ana, Romania).</title>
        <authorList>
            <person name="Felfoldi T."/>
            <person name="Marton Z."/>
            <person name="Szabo A."/>
            <person name="Mentes A."/>
            <person name="Boka K."/>
            <person name="Marialigeti K."/>
            <person name="Mathe I."/>
            <person name="Koncz M."/>
            <person name="Schumann P."/>
            <person name="Toth E."/>
        </authorList>
    </citation>
    <scope>NUCLEOTIDE SEQUENCE [LARGE SCALE GENOMIC DNA]</scope>
    <source>
        <strain evidence="8 9">SA-279</strain>
    </source>
</reference>
<dbReference type="InterPro" id="IPR006315">
    <property type="entry name" value="OM_autotransptr_brl_dom"/>
</dbReference>
<dbReference type="InterPro" id="IPR011250">
    <property type="entry name" value="OMP/PagP_B-barrel"/>
</dbReference>
<comment type="similarity">
    <text evidence="5">Belongs to the Omp25/RopB family.</text>
</comment>
<gene>
    <name evidence="8" type="ORF">EYW49_12480</name>
</gene>
<evidence type="ECO:0000256" key="3">
    <source>
        <dbReference type="ARBA" id="ARBA00023136"/>
    </source>
</evidence>
<evidence type="ECO:0000313" key="9">
    <source>
        <dbReference type="Proteomes" id="UP000292781"/>
    </source>
</evidence>
<evidence type="ECO:0000256" key="1">
    <source>
        <dbReference type="ARBA" id="ARBA00004442"/>
    </source>
</evidence>
<dbReference type="OrthoDB" id="9815357at2"/>
<organism evidence="8 9">
    <name type="scientific">Siculibacillus lacustris</name>
    <dbReference type="NCBI Taxonomy" id="1549641"/>
    <lineage>
        <taxon>Bacteria</taxon>
        <taxon>Pseudomonadati</taxon>
        <taxon>Pseudomonadota</taxon>
        <taxon>Alphaproteobacteria</taxon>
        <taxon>Hyphomicrobiales</taxon>
        <taxon>Ancalomicrobiaceae</taxon>
        <taxon>Siculibacillus</taxon>
    </lineage>
</organism>
<evidence type="ECO:0000256" key="2">
    <source>
        <dbReference type="ARBA" id="ARBA00022729"/>
    </source>
</evidence>
<feature type="signal peptide" evidence="6">
    <location>
        <begin position="1"/>
        <end position="20"/>
    </location>
</feature>
<keyword evidence="9" id="KW-1185">Reference proteome</keyword>
<keyword evidence="2 6" id="KW-0732">Signal</keyword>
<proteinExistence type="inferred from homology"/>
<dbReference type="AlphaFoldDB" id="A0A4Q9VN48"/>
<dbReference type="NCBIfam" id="TIGR01414">
    <property type="entry name" value="autotrans_barl"/>
    <property type="match status" value="1"/>
</dbReference>
<dbReference type="PANTHER" id="PTHR34001:SF3">
    <property type="entry name" value="BLL7405 PROTEIN"/>
    <property type="match status" value="1"/>
</dbReference>
<evidence type="ECO:0000256" key="4">
    <source>
        <dbReference type="ARBA" id="ARBA00023237"/>
    </source>
</evidence>
<dbReference type="InterPro" id="IPR027385">
    <property type="entry name" value="Beta-barrel_OMP"/>
</dbReference>
<dbReference type="GO" id="GO:0009279">
    <property type="term" value="C:cell outer membrane"/>
    <property type="evidence" value="ECO:0007669"/>
    <property type="project" value="UniProtKB-SubCell"/>
</dbReference>
<feature type="chain" id="PRO_5020981793" evidence="6">
    <location>
        <begin position="21"/>
        <end position="231"/>
    </location>
</feature>
<evidence type="ECO:0000256" key="6">
    <source>
        <dbReference type="SAM" id="SignalP"/>
    </source>
</evidence>
<dbReference type="SUPFAM" id="SSF56925">
    <property type="entry name" value="OMPA-like"/>
    <property type="match status" value="1"/>
</dbReference>
<dbReference type="InterPro" id="IPR051692">
    <property type="entry name" value="OMP-like"/>
</dbReference>
<dbReference type="RefSeq" id="WP_131309912.1">
    <property type="nucleotide sequence ID" value="NZ_SJFN01000017.1"/>
</dbReference>
<keyword evidence="3" id="KW-0472">Membrane</keyword>
<name>A0A4Q9VN48_9HYPH</name>
<comment type="caution">
    <text evidence="8">The sequence shown here is derived from an EMBL/GenBank/DDBJ whole genome shotgun (WGS) entry which is preliminary data.</text>
</comment>
<dbReference type="EMBL" id="SJFN01000017">
    <property type="protein sequence ID" value="TBW36963.1"/>
    <property type="molecule type" value="Genomic_DNA"/>
</dbReference>
<comment type="subcellular location">
    <subcellularLocation>
        <location evidence="1">Cell outer membrane</location>
    </subcellularLocation>
</comment>
<sequence length="231" mass="24707">MLRALTVGFLVVGLGGAAIAADVPSGPLAAPVAVPGGFDWTGFYFGAQVGAGWGSSSWTTPSTRYSIDWDQRGFFGGLHAGYNRQVGAFVLGVQGDVDFAGLDGDKRDVNYNVRFKTDQNWLASIDLRAGWALDRTLIYGIGGAAFTTASHSIANLSGVPSHQYDGNRIGWNLGGGAEYALDPKWSLRAEYRYTDFGKADFAQVQMGSGVVYAHDYSVRAQTVRAGVSYHF</sequence>
<evidence type="ECO:0000259" key="7">
    <source>
        <dbReference type="Pfam" id="PF13505"/>
    </source>
</evidence>
<dbReference type="Proteomes" id="UP000292781">
    <property type="component" value="Unassembled WGS sequence"/>
</dbReference>
<feature type="domain" description="Outer membrane protein beta-barrel" evidence="7">
    <location>
        <begin position="39"/>
        <end position="231"/>
    </location>
</feature>
<dbReference type="PANTHER" id="PTHR34001">
    <property type="entry name" value="BLL7405 PROTEIN"/>
    <property type="match status" value="1"/>
</dbReference>
<evidence type="ECO:0000256" key="5">
    <source>
        <dbReference type="ARBA" id="ARBA00038306"/>
    </source>
</evidence>